<feature type="compositionally biased region" description="Polar residues" evidence="3">
    <location>
        <begin position="380"/>
        <end position="395"/>
    </location>
</feature>
<feature type="compositionally biased region" description="Low complexity" evidence="3">
    <location>
        <begin position="420"/>
        <end position="432"/>
    </location>
</feature>
<keyword evidence="7" id="KW-1185">Reference proteome</keyword>
<feature type="region of interest" description="Disordered" evidence="3">
    <location>
        <begin position="525"/>
        <end position="548"/>
    </location>
</feature>
<accession>A0A540LHN5</accession>
<dbReference type="GO" id="GO:0034727">
    <property type="term" value="P:piecemeal microautophagy of the nucleus"/>
    <property type="evidence" value="ECO:0007669"/>
    <property type="project" value="TreeGrafter"/>
</dbReference>
<dbReference type="Proteomes" id="UP000315295">
    <property type="component" value="Unassembled WGS sequence"/>
</dbReference>
<name>A0A540LHN5_MALBA</name>
<feature type="compositionally biased region" description="Pro residues" evidence="3">
    <location>
        <begin position="369"/>
        <end position="379"/>
    </location>
</feature>
<feature type="domain" description="UFSP1/2/DUB catalytic" evidence="4">
    <location>
        <begin position="787"/>
        <end position="896"/>
    </location>
</feature>
<dbReference type="PANTHER" id="PTHR13430:SF4">
    <property type="entry name" value="AUTOPHAGY-RELATED PROTEIN 13"/>
    <property type="match status" value="1"/>
</dbReference>
<feature type="compositionally biased region" description="Basic and acidic residues" evidence="3">
    <location>
        <begin position="450"/>
        <end position="459"/>
    </location>
</feature>
<sequence>MRGSGSLVKDLVSGIMDFQNNSQLESGKMEQIVSQFLLKSLHIVLDSRIPSLHPHDRSGDLSSPTQVRKSDKWFNLILGDRPAALENLNFWHKSVMDPMIIDIILVRGGPSSSSVDNLYANSVEGTSVETIIERWVVQYETPRAVVPQTGDTSASYKKTYKKSIILLRTLYSYMRLLPAYRIFRQLSTSSQTYNFDIIYEVSSLRDPFSRAEEELMEEFSFAPVEAHPGRLSLSVNYRPTLADFNLEPSVPMPPRIITDYVGSPATDPLRSFPSSGKGFSATSFPSRGARPPFGVPHQRPHSWTSGFHRPPPFMHNRSLVGSPPAYRASPMSHDVGSPPVDTFANRGQNYRPLSHKRNMSAEEYQLSPPFSPSPSPSPPTYLSTGNFNPMQTRIRSGTAPVSIPLPMGAPRYLSPNFSDPSRNSLPPLSPRSTRNDHSSQESPSGIRAIRKLEVSRAGETHPGSSNHYIGQKLMKDSKDDSGRFSGLLSSSGSPRVGFSRSSSRLSFQDDLDDFEFSCPFDVDDVDTSDSQASDGKRPSQFISQSLPMGRKSQDAAVGVLVQMLRTAPPLRQDSSCYSSQPGKNEHEGGVATASGFFMPRKTSDALEELRSYRDMKDLLLSKSGTRSNRAVRARAKQAREPAEALGVLQQLRRRKNCVFGRYSRIRAMDYSSCPFCDLTVLSAELERHANGHFEEVEDDEVDKQLARDLEFAQQLSLSPTSPPSAMNNQAIRELPCWQCDGDISMEEKVSCLIALQTRTTFHKIEGGLMALLRGCLELEHGNTTTIVSGYIDHFQSIQSEDKGWGCGWRNIQMLSSHLLVQRQEAREVLFGGSGFVPDIPSLQRWLEIAWEKGFDTLGSNHFANNIYGSRKWIGTTECAALFRSFGLRARVVDFGPKELEPFYPSLPGSSLGKEVKRIQDGGKRKAIQVRGPMDRYLLVRNHDTTQASSSGLENAGGSNIQLGDSMGSTSDEISGNKFTRKNNSRQVLIDWIWNYFSDNNFTKSGNHQVIVSDKTEIFRADPCTSNMMDIRERLLGFKSSVNIMGCFSTIS</sequence>
<comment type="caution">
    <text evidence="6">The sequence shown here is derived from an EMBL/GenBank/DDBJ whole genome shotgun (WGS) entry which is preliminary data.</text>
</comment>
<dbReference type="GO" id="GO:0000407">
    <property type="term" value="C:phagophore assembly site"/>
    <property type="evidence" value="ECO:0007669"/>
    <property type="project" value="TreeGrafter"/>
</dbReference>
<reference evidence="6 7" key="1">
    <citation type="journal article" date="2019" name="G3 (Bethesda)">
        <title>Sequencing of a Wild Apple (Malus baccata) Genome Unravels the Differences Between Cultivated and Wild Apple Species Regarding Disease Resistance and Cold Tolerance.</title>
        <authorList>
            <person name="Chen X."/>
        </authorList>
    </citation>
    <scope>NUCLEOTIDE SEQUENCE [LARGE SCALE GENOMIC DNA]</scope>
    <source>
        <strain evidence="7">cv. Shandingzi</strain>
        <tissue evidence="6">Leaves</tissue>
    </source>
</reference>
<dbReference type="GO" id="GO:1990316">
    <property type="term" value="C:Atg1/ULK1 kinase complex"/>
    <property type="evidence" value="ECO:0007669"/>
    <property type="project" value="InterPro"/>
</dbReference>
<dbReference type="Pfam" id="PF10033">
    <property type="entry name" value="ATG13"/>
    <property type="match status" value="1"/>
</dbReference>
<keyword evidence="1" id="KW-0378">Hydrolase</keyword>
<feature type="compositionally biased region" description="Basic and acidic residues" evidence="3">
    <location>
        <begin position="473"/>
        <end position="482"/>
    </location>
</feature>
<dbReference type="FunFam" id="3.30.900.10:FF:000007">
    <property type="entry name" value="Autophagy-related protein 13a"/>
    <property type="match status" value="1"/>
</dbReference>
<keyword evidence="2" id="KW-0072">Autophagy</keyword>
<evidence type="ECO:0000256" key="1">
    <source>
        <dbReference type="ARBA" id="ARBA00022801"/>
    </source>
</evidence>
<feature type="domain" description="Autophagy-related protein 13 N-terminal" evidence="5">
    <location>
        <begin position="33"/>
        <end position="240"/>
    </location>
</feature>
<evidence type="ECO:0000256" key="3">
    <source>
        <dbReference type="SAM" id="MobiDB-lite"/>
    </source>
</evidence>
<dbReference type="AlphaFoldDB" id="A0A540LHN5"/>
<organism evidence="6 7">
    <name type="scientific">Malus baccata</name>
    <name type="common">Siberian crab apple</name>
    <name type="synonym">Pyrus baccata</name>
    <dbReference type="NCBI Taxonomy" id="106549"/>
    <lineage>
        <taxon>Eukaryota</taxon>
        <taxon>Viridiplantae</taxon>
        <taxon>Streptophyta</taxon>
        <taxon>Embryophyta</taxon>
        <taxon>Tracheophyta</taxon>
        <taxon>Spermatophyta</taxon>
        <taxon>Magnoliopsida</taxon>
        <taxon>eudicotyledons</taxon>
        <taxon>Gunneridae</taxon>
        <taxon>Pentapetalae</taxon>
        <taxon>rosids</taxon>
        <taxon>fabids</taxon>
        <taxon>Rosales</taxon>
        <taxon>Rosaceae</taxon>
        <taxon>Amygdaloideae</taxon>
        <taxon>Maleae</taxon>
        <taxon>Malus</taxon>
    </lineage>
</organism>
<dbReference type="GO" id="GO:0016787">
    <property type="term" value="F:hydrolase activity"/>
    <property type="evidence" value="ECO:0007669"/>
    <property type="project" value="UniProtKB-KW"/>
</dbReference>
<feature type="region of interest" description="Disordered" evidence="3">
    <location>
        <begin position="947"/>
        <end position="966"/>
    </location>
</feature>
<dbReference type="InterPro" id="IPR040182">
    <property type="entry name" value="ATG13"/>
</dbReference>
<feature type="region of interest" description="Disordered" evidence="3">
    <location>
        <begin position="363"/>
        <end position="501"/>
    </location>
</feature>
<dbReference type="STRING" id="106549.A0A540LHN5"/>
<feature type="region of interest" description="Disordered" evidence="3">
    <location>
        <begin position="271"/>
        <end position="351"/>
    </location>
</feature>
<gene>
    <name evidence="6" type="ORF">C1H46_028559</name>
</gene>
<dbReference type="PANTHER" id="PTHR13430">
    <property type="match status" value="1"/>
</dbReference>
<dbReference type="EMBL" id="VIEB01000584">
    <property type="protein sequence ID" value="TQD85859.1"/>
    <property type="molecule type" value="Genomic_DNA"/>
</dbReference>
<dbReference type="Pfam" id="PF07910">
    <property type="entry name" value="Peptidase_C78"/>
    <property type="match status" value="1"/>
</dbReference>
<dbReference type="Gene3D" id="3.30.900.10">
    <property type="entry name" value="HORMA domain"/>
    <property type="match status" value="1"/>
</dbReference>
<dbReference type="InterPro" id="IPR036570">
    <property type="entry name" value="HORMA_dom_sf"/>
</dbReference>
<evidence type="ECO:0000259" key="5">
    <source>
        <dbReference type="Pfam" id="PF10033"/>
    </source>
</evidence>
<dbReference type="GO" id="GO:0000423">
    <property type="term" value="P:mitophagy"/>
    <property type="evidence" value="ECO:0007669"/>
    <property type="project" value="TreeGrafter"/>
</dbReference>
<evidence type="ECO:0000256" key="2">
    <source>
        <dbReference type="ARBA" id="ARBA00023006"/>
    </source>
</evidence>
<dbReference type="GO" id="GO:0005829">
    <property type="term" value="C:cytosol"/>
    <property type="evidence" value="ECO:0007669"/>
    <property type="project" value="TreeGrafter"/>
</dbReference>
<protein>
    <submittedName>
        <fullName evidence="6">Uncharacterized protein</fullName>
    </submittedName>
</protein>
<dbReference type="InterPro" id="IPR012462">
    <property type="entry name" value="UFSP1/2_DUB_cat"/>
</dbReference>
<dbReference type="Gene3D" id="3.90.70.130">
    <property type="match status" value="1"/>
</dbReference>
<evidence type="ECO:0000313" key="7">
    <source>
        <dbReference type="Proteomes" id="UP000315295"/>
    </source>
</evidence>
<dbReference type="GO" id="GO:0034497">
    <property type="term" value="P:protein localization to phagophore assembly site"/>
    <property type="evidence" value="ECO:0007669"/>
    <property type="project" value="TreeGrafter"/>
</dbReference>
<evidence type="ECO:0000313" key="6">
    <source>
        <dbReference type="EMBL" id="TQD85859.1"/>
    </source>
</evidence>
<dbReference type="InterPro" id="IPR018731">
    <property type="entry name" value="Atg13_N"/>
</dbReference>
<proteinExistence type="predicted"/>
<evidence type="ECO:0000259" key="4">
    <source>
        <dbReference type="Pfam" id="PF07910"/>
    </source>
</evidence>